<evidence type="ECO:0000256" key="5">
    <source>
        <dbReference type="ARBA" id="ARBA00023163"/>
    </source>
</evidence>
<evidence type="ECO:0000256" key="7">
    <source>
        <dbReference type="SAM" id="MobiDB-lite"/>
    </source>
</evidence>
<dbReference type="CDD" id="cd14686">
    <property type="entry name" value="bZIP"/>
    <property type="match status" value="1"/>
</dbReference>
<evidence type="ECO:0000256" key="4">
    <source>
        <dbReference type="ARBA" id="ARBA00023125"/>
    </source>
</evidence>
<feature type="compositionally biased region" description="Polar residues" evidence="7">
    <location>
        <begin position="317"/>
        <end position="326"/>
    </location>
</feature>
<keyword evidence="5" id="KW-0804">Transcription</keyword>
<keyword evidence="6" id="KW-0539">Nucleus</keyword>
<dbReference type="InterPro" id="IPR046347">
    <property type="entry name" value="bZIP_sf"/>
</dbReference>
<evidence type="ECO:0000259" key="8">
    <source>
        <dbReference type="PROSITE" id="PS50217"/>
    </source>
</evidence>
<feature type="domain" description="DOG1" evidence="9">
    <location>
        <begin position="571"/>
        <end position="789"/>
    </location>
</feature>
<dbReference type="Proteomes" id="UP001438707">
    <property type="component" value="Unassembled WGS sequence"/>
</dbReference>
<feature type="compositionally biased region" description="Basic and acidic residues" evidence="7">
    <location>
        <begin position="43"/>
        <end position="53"/>
    </location>
</feature>
<keyword evidence="11" id="KW-1185">Reference proteome</keyword>
<dbReference type="Pfam" id="PF14144">
    <property type="entry name" value="DOG1"/>
    <property type="match status" value="1"/>
</dbReference>
<evidence type="ECO:0008006" key="12">
    <source>
        <dbReference type="Google" id="ProtNLM"/>
    </source>
</evidence>
<sequence length="810" mass="87977">MRPAGTSPADGTPSQENSVTKELDSGFRPYEALRRRSGSQEQVRSRSRQDNPHESPPPYQQAPTSDPLFEHFSAGHTGQDIPMPGPTSHIPRAGLPGILPPLPVLDPFFQQQRLNLGLPPLSTYSLQNLTPQQQQQQQLYMQSLPQMHLSHPPTAGLPMHRRHPLAPSFPEVGPYRAAGMNLGYPHMPSSSPVGQLPEFNANPGPGLGYGGYPGMRAMFPSFSGVPPGQEVAWNTNMALPSAPSPFLRDQQQQQQDLMTGMQNFAMEESRDEAPHCSGGSPPEGQTLERTGSMPDQAVSVRESGCQSSAARKRKVEQSTLSMTSAQGPGVQGRDEDVAVGTSKSSAEDEGMEHGDDDGTGINSQGRVQRRLAQNREAARKSRQRRKNYVNDLESEVRALRAQGNPQERLPFFRMPHANRLRAQIASVPEGADRGIKQPANRKGRLMPHEPEGSASAFTSQSMPQTVCLPQQAGPTPPYDDNLHGALHLTGPSATAAGAGSRSDRTALTLPQLSLGALQTMPQLTTDMQGGSLQTTGSHFAPLSSLHQLDASQLPQPLMSMMVDPAQQGHQATAIVSAFSRWRLEHALVAVRVREALNTNAPDTIIRALVDEARGQLWALFAMKKTLLASEDATIVMWCSHQPPAERMLGWLGGFRPSFICSGLLRKLGQELHEPGRTKLEALRESLFQQEGMLAHGFEELSSGLLLTAASQALRLDNGQLMDQSCWASPDTFGKLDTLRVTLQRADQILEHMLEQTEQILPLRQHAVAVISLAETSVTLESLQNPWLNLLFRAPVSQSSAVVAAAPPASS</sequence>
<dbReference type="PROSITE" id="PS51806">
    <property type="entry name" value="DOG1"/>
    <property type="match status" value="1"/>
</dbReference>
<dbReference type="Pfam" id="PF00170">
    <property type="entry name" value="bZIP_1"/>
    <property type="match status" value="1"/>
</dbReference>
<evidence type="ECO:0000313" key="10">
    <source>
        <dbReference type="EMBL" id="KAK9816296.1"/>
    </source>
</evidence>
<dbReference type="PANTHER" id="PTHR45693:SF15">
    <property type="entry name" value="TGACG-SEQUENCE-SPECIFIC DNA-BINDING PROTEIN TGA-2.1"/>
    <property type="match status" value="1"/>
</dbReference>
<dbReference type="Gene3D" id="1.20.5.170">
    <property type="match status" value="1"/>
</dbReference>
<evidence type="ECO:0000256" key="3">
    <source>
        <dbReference type="ARBA" id="ARBA00023015"/>
    </source>
</evidence>
<dbReference type="InterPro" id="IPR004827">
    <property type="entry name" value="bZIP"/>
</dbReference>
<accession>A0AAW1PRI7</accession>
<dbReference type="GO" id="GO:0043565">
    <property type="term" value="F:sequence-specific DNA binding"/>
    <property type="evidence" value="ECO:0007669"/>
    <property type="project" value="InterPro"/>
</dbReference>
<dbReference type="PROSITE" id="PS50217">
    <property type="entry name" value="BZIP"/>
    <property type="match status" value="1"/>
</dbReference>
<dbReference type="GO" id="GO:0006351">
    <property type="term" value="P:DNA-templated transcription"/>
    <property type="evidence" value="ECO:0007669"/>
    <property type="project" value="InterPro"/>
</dbReference>
<name>A0AAW1PRI7_9CHLO</name>
<dbReference type="PROSITE" id="PS00036">
    <property type="entry name" value="BZIP_BASIC"/>
    <property type="match status" value="1"/>
</dbReference>
<feature type="region of interest" description="Disordered" evidence="7">
    <location>
        <begin position="1"/>
        <end position="92"/>
    </location>
</feature>
<dbReference type="AlphaFoldDB" id="A0AAW1PRI7"/>
<keyword evidence="4" id="KW-0238">DNA-binding</keyword>
<evidence type="ECO:0000259" key="9">
    <source>
        <dbReference type="PROSITE" id="PS51806"/>
    </source>
</evidence>
<protein>
    <recommendedName>
        <fullName evidence="12">BZIP domain-containing protein</fullName>
    </recommendedName>
</protein>
<evidence type="ECO:0000256" key="2">
    <source>
        <dbReference type="ARBA" id="ARBA00007163"/>
    </source>
</evidence>
<evidence type="ECO:0000313" key="11">
    <source>
        <dbReference type="Proteomes" id="UP001438707"/>
    </source>
</evidence>
<proteinExistence type="inferred from homology"/>
<evidence type="ECO:0000256" key="1">
    <source>
        <dbReference type="ARBA" id="ARBA00004123"/>
    </source>
</evidence>
<comment type="subcellular location">
    <subcellularLocation>
        <location evidence="1">Nucleus</location>
    </subcellularLocation>
</comment>
<feature type="domain" description="BZIP" evidence="8">
    <location>
        <begin position="364"/>
        <end position="402"/>
    </location>
</feature>
<dbReference type="InterPro" id="IPR025422">
    <property type="entry name" value="TGA_domain"/>
</dbReference>
<dbReference type="GO" id="GO:0003700">
    <property type="term" value="F:DNA-binding transcription factor activity"/>
    <property type="evidence" value="ECO:0007669"/>
    <property type="project" value="InterPro"/>
</dbReference>
<feature type="region of interest" description="Disordered" evidence="7">
    <location>
        <begin position="432"/>
        <end position="456"/>
    </location>
</feature>
<feature type="compositionally biased region" description="Acidic residues" evidence="7">
    <location>
        <begin position="347"/>
        <end position="358"/>
    </location>
</feature>
<dbReference type="PANTHER" id="PTHR45693">
    <property type="entry name" value="TRANSCRIPTION FACTOR TGA9"/>
    <property type="match status" value="1"/>
</dbReference>
<gene>
    <name evidence="10" type="ORF">WJX74_000868</name>
</gene>
<dbReference type="SUPFAM" id="SSF57959">
    <property type="entry name" value="Leucine zipper domain"/>
    <property type="match status" value="1"/>
</dbReference>
<comment type="caution">
    <text evidence="10">The sequence shown here is derived from an EMBL/GenBank/DDBJ whole genome shotgun (WGS) entry which is preliminary data.</text>
</comment>
<feature type="region of interest" description="Disordered" evidence="7">
    <location>
        <begin position="268"/>
        <end position="389"/>
    </location>
</feature>
<comment type="similarity">
    <text evidence="2">Belongs to the bZIP family.</text>
</comment>
<dbReference type="EMBL" id="JALJOS010000080">
    <property type="protein sequence ID" value="KAK9816296.1"/>
    <property type="molecule type" value="Genomic_DNA"/>
</dbReference>
<reference evidence="10 11" key="1">
    <citation type="journal article" date="2024" name="Nat. Commun.">
        <title>Phylogenomics reveals the evolutionary origins of lichenization in chlorophyte algae.</title>
        <authorList>
            <person name="Puginier C."/>
            <person name="Libourel C."/>
            <person name="Otte J."/>
            <person name="Skaloud P."/>
            <person name="Haon M."/>
            <person name="Grisel S."/>
            <person name="Petersen M."/>
            <person name="Berrin J.G."/>
            <person name="Delaux P.M."/>
            <person name="Dal Grande F."/>
            <person name="Keller J."/>
        </authorList>
    </citation>
    <scope>NUCLEOTIDE SEQUENCE [LARGE SCALE GENOMIC DNA]</scope>
    <source>
        <strain evidence="10 11">SAG 2145</strain>
    </source>
</reference>
<dbReference type="GO" id="GO:0005634">
    <property type="term" value="C:nucleus"/>
    <property type="evidence" value="ECO:0007669"/>
    <property type="project" value="UniProtKB-SubCell"/>
</dbReference>
<keyword evidence="3" id="KW-0805">Transcription regulation</keyword>
<organism evidence="10 11">
    <name type="scientific">Apatococcus lobatus</name>
    <dbReference type="NCBI Taxonomy" id="904363"/>
    <lineage>
        <taxon>Eukaryota</taxon>
        <taxon>Viridiplantae</taxon>
        <taxon>Chlorophyta</taxon>
        <taxon>core chlorophytes</taxon>
        <taxon>Trebouxiophyceae</taxon>
        <taxon>Chlorellales</taxon>
        <taxon>Chlorellaceae</taxon>
        <taxon>Apatococcus</taxon>
    </lineage>
</organism>
<evidence type="ECO:0000256" key="6">
    <source>
        <dbReference type="ARBA" id="ARBA00023242"/>
    </source>
</evidence>